<dbReference type="PANTHER" id="PTHR38688">
    <property type="entry name" value="PYR_REDOX_2 DOMAIN-CONTAINING PROTEIN"/>
    <property type="match status" value="1"/>
</dbReference>
<dbReference type="EMBL" id="LAFY01000416">
    <property type="protein sequence ID" value="KJX98241.1"/>
    <property type="molecule type" value="Genomic_DNA"/>
</dbReference>
<dbReference type="InterPro" id="IPR053275">
    <property type="entry name" value="Agnestin_monoxygenase"/>
</dbReference>
<evidence type="ECO:0000313" key="2">
    <source>
        <dbReference type="EMBL" id="KJX98241.1"/>
    </source>
</evidence>
<gene>
    <name evidence="2" type="ORF">TI39_contig424g00013</name>
</gene>
<proteinExistence type="predicted"/>
<comment type="caution">
    <text evidence="2">The sequence shown here is derived from an EMBL/GenBank/DDBJ whole genome shotgun (WGS) entry which is preliminary data.</text>
</comment>
<evidence type="ECO:0000313" key="3">
    <source>
        <dbReference type="Proteomes" id="UP000033647"/>
    </source>
</evidence>
<dbReference type="PANTHER" id="PTHR38688:SF1">
    <property type="entry name" value="FAD_NAD(P)-BINDING DOMAIN-CONTAINING PROTEIN"/>
    <property type="match status" value="1"/>
</dbReference>
<protein>
    <recommendedName>
        <fullName evidence="1">FAD/NAD(P)-binding domain-containing protein</fullName>
    </recommendedName>
</protein>
<dbReference type="STRING" id="1047168.A0A0F4GLG3"/>
<dbReference type="PRINTS" id="PR00368">
    <property type="entry name" value="FADPNR"/>
</dbReference>
<dbReference type="AlphaFoldDB" id="A0A0F4GLG3"/>
<organism evidence="2 3">
    <name type="scientific">Zymoseptoria brevis</name>
    <dbReference type="NCBI Taxonomy" id="1047168"/>
    <lineage>
        <taxon>Eukaryota</taxon>
        <taxon>Fungi</taxon>
        <taxon>Dikarya</taxon>
        <taxon>Ascomycota</taxon>
        <taxon>Pezizomycotina</taxon>
        <taxon>Dothideomycetes</taxon>
        <taxon>Dothideomycetidae</taxon>
        <taxon>Mycosphaerellales</taxon>
        <taxon>Mycosphaerellaceae</taxon>
        <taxon>Zymoseptoria</taxon>
    </lineage>
</organism>
<evidence type="ECO:0000259" key="1">
    <source>
        <dbReference type="Pfam" id="PF07992"/>
    </source>
</evidence>
<accession>A0A0F4GLG3</accession>
<dbReference type="Pfam" id="PF07992">
    <property type="entry name" value="Pyr_redox_2"/>
    <property type="match status" value="1"/>
</dbReference>
<dbReference type="Proteomes" id="UP000033647">
    <property type="component" value="Unassembled WGS sequence"/>
</dbReference>
<name>A0A0F4GLG3_9PEZI</name>
<feature type="domain" description="FAD/NAD(P)-binding" evidence="1">
    <location>
        <begin position="113"/>
        <end position="420"/>
    </location>
</feature>
<dbReference type="Gene3D" id="3.50.50.60">
    <property type="entry name" value="FAD/NAD(P)-binding domain"/>
    <property type="match status" value="1"/>
</dbReference>
<sequence length="497" mass="54158">MSFAHGPTNHALRAVSRSQLGGPSRWLVNVRGIDTTRSTRDLSSLSYLPCSSARTIRTTLAYSYRKAMPSAVRPSSPVRYYSTQTNHMNTHVSQTRSASTSNHPPSSHPSYEALVVGAGPAGITAVGNLLEQQIQPILWVDGAFNGGRINRAYREVPSNTKVKLFVDFAEATAPFRDIVGGKSQPEVLRAIRELDQEKGCDLGKAGDICSMLTEGLVRTPGVVAEKGNVREAVLNSGEGGWSVAIAAGKSQPATTVQTKRVILCTGSHPSEPPLPVDLPVKHIELDDALSPTKLSALLAPLGPTTIGVVGASHSAVLVLMNLTRLALSSKPDLDVQWFTRHPLRYAEYEADFIARDNTGLKGEAAVWARQNLEPETMASSPVRNVITKFAYEKGAEKETYEREMKDCSHVVQAVGYTRNPLPTLKDGKTGREIQVVFDHDRGVFKFAGGEEVVPGLGGAGIAFPERVVDRKYGHEEFNVGFFKFMKAVRRWVVEEWK</sequence>
<keyword evidence="3" id="KW-1185">Reference proteome</keyword>
<dbReference type="GO" id="GO:0016491">
    <property type="term" value="F:oxidoreductase activity"/>
    <property type="evidence" value="ECO:0007669"/>
    <property type="project" value="InterPro"/>
</dbReference>
<reference evidence="2 3" key="1">
    <citation type="submission" date="2015-03" db="EMBL/GenBank/DDBJ databases">
        <title>RNA-seq based gene annotation and comparative genomics of four Zymoseptoria species reveal species-specific pathogenicity related genes and transposable element activity.</title>
        <authorList>
            <person name="Grandaubert J."/>
            <person name="Bhattacharyya A."/>
            <person name="Stukenbrock E.H."/>
        </authorList>
    </citation>
    <scope>NUCLEOTIDE SEQUENCE [LARGE SCALE GENOMIC DNA]</scope>
    <source>
        <strain evidence="2 3">Zb18110</strain>
    </source>
</reference>
<dbReference type="InterPro" id="IPR023753">
    <property type="entry name" value="FAD/NAD-binding_dom"/>
</dbReference>
<dbReference type="SUPFAM" id="SSF51905">
    <property type="entry name" value="FAD/NAD(P)-binding domain"/>
    <property type="match status" value="1"/>
</dbReference>
<dbReference type="OrthoDB" id="432536at2759"/>
<dbReference type="InterPro" id="IPR036188">
    <property type="entry name" value="FAD/NAD-bd_sf"/>
</dbReference>